<feature type="domain" description="EamA" evidence="7">
    <location>
        <begin position="8"/>
        <end position="140"/>
    </location>
</feature>
<dbReference type="PANTHER" id="PTHR32322:SF2">
    <property type="entry name" value="EAMA DOMAIN-CONTAINING PROTEIN"/>
    <property type="match status" value="1"/>
</dbReference>
<name>A0A809S7T0_9PROT</name>
<evidence type="ECO:0000313" key="9">
    <source>
        <dbReference type="Proteomes" id="UP000463939"/>
    </source>
</evidence>
<feature type="transmembrane region" description="Helical" evidence="6">
    <location>
        <begin position="178"/>
        <end position="200"/>
    </location>
</feature>
<evidence type="ECO:0000256" key="6">
    <source>
        <dbReference type="SAM" id="Phobius"/>
    </source>
</evidence>
<comment type="similarity">
    <text evidence="2">Belongs to the EamA transporter family.</text>
</comment>
<feature type="transmembrane region" description="Helical" evidence="6">
    <location>
        <begin position="35"/>
        <end position="56"/>
    </location>
</feature>
<evidence type="ECO:0000256" key="2">
    <source>
        <dbReference type="ARBA" id="ARBA00007362"/>
    </source>
</evidence>
<dbReference type="PANTHER" id="PTHR32322">
    <property type="entry name" value="INNER MEMBRANE TRANSPORTER"/>
    <property type="match status" value="1"/>
</dbReference>
<sequence length="294" mass="31244">MTPKSPGVIAAYFGVIAIWSTTPLAIKWSGIGADFIFPLLIRMSLGMALCFILLAAFRIRLPINRAAIHAYIAAGSGIGGAMALVYWGAAKVPSGLIAVLFGLVPLFTGIITTLQGKDERLTGKKIAGIVLGLMGLSVIFGAGTHIAPDAMLAFFAILAAVITQSASLVWVKQVSTAIHPLALTTGALCLVVALLLPAWWLAFGHIPHWSTLAAVSTLYLGIFGSVLGFTLYFFVTQQLAASQVALITMITPVTALLIGLWLNHESTHWQVWLGTGLILLGLTLHQRQPIRVLK</sequence>
<comment type="subcellular location">
    <subcellularLocation>
        <location evidence="1">Membrane</location>
        <topology evidence="1">Multi-pass membrane protein</topology>
    </subcellularLocation>
</comment>
<dbReference type="GO" id="GO:0016020">
    <property type="term" value="C:membrane"/>
    <property type="evidence" value="ECO:0007669"/>
    <property type="project" value="UniProtKB-SubCell"/>
</dbReference>
<dbReference type="KEGG" id="sniv:SFSGTM_04600"/>
<protein>
    <submittedName>
        <fullName evidence="8">Membrane protein</fullName>
    </submittedName>
</protein>
<feature type="transmembrane region" description="Helical" evidence="6">
    <location>
        <begin position="68"/>
        <end position="89"/>
    </location>
</feature>
<feature type="transmembrane region" description="Helical" evidence="6">
    <location>
        <begin position="126"/>
        <end position="146"/>
    </location>
</feature>
<evidence type="ECO:0000313" key="8">
    <source>
        <dbReference type="EMBL" id="BBO99751.1"/>
    </source>
</evidence>
<feature type="transmembrane region" description="Helical" evidence="6">
    <location>
        <begin position="269"/>
        <end position="285"/>
    </location>
</feature>
<evidence type="ECO:0000256" key="5">
    <source>
        <dbReference type="ARBA" id="ARBA00023136"/>
    </source>
</evidence>
<evidence type="ECO:0000256" key="4">
    <source>
        <dbReference type="ARBA" id="ARBA00022989"/>
    </source>
</evidence>
<evidence type="ECO:0000256" key="3">
    <source>
        <dbReference type="ARBA" id="ARBA00022692"/>
    </source>
</evidence>
<feature type="transmembrane region" description="Helical" evidence="6">
    <location>
        <begin position="7"/>
        <end position="29"/>
    </location>
</feature>
<dbReference type="Proteomes" id="UP000463939">
    <property type="component" value="Chromosome"/>
</dbReference>
<feature type="transmembrane region" description="Helical" evidence="6">
    <location>
        <begin position="244"/>
        <end position="263"/>
    </location>
</feature>
<evidence type="ECO:0000259" key="7">
    <source>
        <dbReference type="Pfam" id="PF00892"/>
    </source>
</evidence>
<dbReference type="AlphaFoldDB" id="A0A809S7T0"/>
<keyword evidence="4 6" id="KW-1133">Transmembrane helix</keyword>
<gene>
    <name evidence="8" type="primary">pagO</name>
    <name evidence="8" type="ORF">SFSGTM_04600</name>
</gene>
<feature type="transmembrane region" description="Helical" evidence="6">
    <location>
        <begin position="95"/>
        <end position="114"/>
    </location>
</feature>
<feature type="transmembrane region" description="Helical" evidence="6">
    <location>
        <begin position="152"/>
        <end position="171"/>
    </location>
</feature>
<proteinExistence type="inferred from homology"/>
<dbReference type="RefSeq" id="WP_162083759.1">
    <property type="nucleotide sequence ID" value="NZ_AP021881.1"/>
</dbReference>
<organism evidence="8 9">
    <name type="scientific">Sulfuriferula nivalis</name>
    <dbReference type="NCBI Taxonomy" id="2675298"/>
    <lineage>
        <taxon>Bacteria</taxon>
        <taxon>Pseudomonadati</taxon>
        <taxon>Pseudomonadota</taxon>
        <taxon>Betaproteobacteria</taxon>
        <taxon>Nitrosomonadales</taxon>
        <taxon>Sulfuricellaceae</taxon>
        <taxon>Sulfuriferula</taxon>
    </lineage>
</organism>
<keyword evidence="5 6" id="KW-0472">Membrane</keyword>
<keyword evidence="3 6" id="KW-0812">Transmembrane</keyword>
<keyword evidence="9" id="KW-1185">Reference proteome</keyword>
<dbReference type="InterPro" id="IPR000620">
    <property type="entry name" value="EamA_dom"/>
</dbReference>
<dbReference type="EMBL" id="AP021881">
    <property type="protein sequence ID" value="BBO99751.1"/>
    <property type="molecule type" value="Genomic_DNA"/>
</dbReference>
<evidence type="ECO:0000256" key="1">
    <source>
        <dbReference type="ARBA" id="ARBA00004141"/>
    </source>
</evidence>
<dbReference type="InterPro" id="IPR050638">
    <property type="entry name" value="AA-Vitamin_Transporters"/>
</dbReference>
<feature type="transmembrane region" description="Helical" evidence="6">
    <location>
        <begin position="212"/>
        <end position="235"/>
    </location>
</feature>
<reference evidence="9" key="1">
    <citation type="submission" date="2019-11" db="EMBL/GenBank/DDBJ databases">
        <title>Isolation and characterization of a novel species in the genus Sulfuriferula.</title>
        <authorList>
            <person name="Mochizuki J."/>
            <person name="Kojima H."/>
            <person name="Fukui M."/>
        </authorList>
    </citation>
    <scope>NUCLEOTIDE SEQUENCE [LARGE SCALE GENOMIC DNA]</scope>
    <source>
        <strain evidence="9">SGTM</strain>
    </source>
</reference>
<dbReference type="SUPFAM" id="SSF103481">
    <property type="entry name" value="Multidrug resistance efflux transporter EmrE"/>
    <property type="match status" value="2"/>
</dbReference>
<feature type="domain" description="EamA" evidence="7">
    <location>
        <begin position="153"/>
        <end position="284"/>
    </location>
</feature>
<dbReference type="Pfam" id="PF00892">
    <property type="entry name" value="EamA"/>
    <property type="match status" value="2"/>
</dbReference>
<accession>A0A809S7T0</accession>
<dbReference type="InterPro" id="IPR037185">
    <property type="entry name" value="EmrE-like"/>
</dbReference>